<organism evidence="1 2">
    <name type="scientific">Pseudoflavonifractor capillosus ATCC 29799</name>
    <dbReference type="NCBI Taxonomy" id="411467"/>
    <lineage>
        <taxon>Bacteria</taxon>
        <taxon>Bacillati</taxon>
        <taxon>Bacillota</taxon>
        <taxon>Clostridia</taxon>
        <taxon>Eubacteriales</taxon>
        <taxon>Oscillospiraceae</taxon>
        <taxon>Pseudoflavonifractor</taxon>
    </lineage>
</organism>
<proteinExistence type="predicted"/>
<keyword evidence="2" id="KW-1185">Reference proteome</keyword>
<evidence type="ECO:0000313" key="1">
    <source>
        <dbReference type="EMBL" id="EDN00667.1"/>
    </source>
</evidence>
<protein>
    <submittedName>
        <fullName evidence="1">Uncharacterized protein</fullName>
    </submittedName>
</protein>
<dbReference type="STRING" id="411467.BACCAP_01433"/>
<name>A6NTA4_9FIRM</name>
<evidence type="ECO:0000313" key="2">
    <source>
        <dbReference type="Proteomes" id="UP000003639"/>
    </source>
</evidence>
<reference evidence="1 2" key="2">
    <citation type="submission" date="2007-06" db="EMBL/GenBank/DDBJ databases">
        <title>Draft genome sequence of Pseudoflavonifractor capillosus ATCC 29799.</title>
        <authorList>
            <person name="Sudarsanam P."/>
            <person name="Ley R."/>
            <person name="Guruge J."/>
            <person name="Turnbaugh P.J."/>
            <person name="Mahowald M."/>
            <person name="Liep D."/>
            <person name="Gordon J."/>
        </authorList>
    </citation>
    <scope>NUCLEOTIDE SEQUENCE [LARGE SCALE GENOMIC DNA]</scope>
    <source>
        <strain evidence="1 2">ATCC 29799</strain>
    </source>
</reference>
<dbReference type="AlphaFoldDB" id="A6NTA4"/>
<accession>A6NTA4</accession>
<comment type="caution">
    <text evidence="1">The sequence shown here is derived from an EMBL/GenBank/DDBJ whole genome shotgun (WGS) entry which is preliminary data.</text>
</comment>
<dbReference type="EMBL" id="AAXG02000010">
    <property type="protein sequence ID" value="EDN00667.1"/>
    <property type="molecule type" value="Genomic_DNA"/>
</dbReference>
<gene>
    <name evidence="1" type="ORF">BACCAP_01433</name>
</gene>
<reference evidence="1 2" key="1">
    <citation type="submission" date="2007-04" db="EMBL/GenBank/DDBJ databases">
        <authorList>
            <person name="Fulton L."/>
            <person name="Clifton S."/>
            <person name="Fulton B."/>
            <person name="Xu J."/>
            <person name="Minx P."/>
            <person name="Pepin K.H."/>
            <person name="Johnson M."/>
            <person name="Thiruvilangam P."/>
            <person name="Bhonagiri V."/>
            <person name="Nash W.E."/>
            <person name="Mardis E.R."/>
            <person name="Wilson R.K."/>
        </authorList>
    </citation>
    <scope>NUCLEOTIDE SEQUENCE [LARGE SCALE GENOMIC DNA]</scope>
    <source>
        <strain evidence="1 2">ATCC 29799</strain>
    </source>
</reference>
<dbReference type="Proteomes" id="UP000003639">
    <property type="component" value="Unassembled WGS sequence"/>
</dbReference>
<sequence>MDIWAFCTKINNLFSLPVFHFPLVSGLQIDYDSLRLKNSFP</sequence>